<feature type="transmembrane region" description="Helical" evidence="2">
    <location>
        <begin position="21"/>
        <end position="41"/>
    </location>
</feature>
<keyword evidence="2" id="KW-0472">Membrane</keyword>
<keyword evidence="2" id="KW-1133">Transmembrane helix</keyword>
<gene>
    <name evidence="3" type="ORF">GCM10022242_39790</name>
</gene>
<keyword evidence="4" id="KW-1185">Reference proteome</keyword>
<feature type="compositionally biased region" description="Low complexity" evidence="1">
    <location>
        <begin position="89"/>
        <end position="100"/>
    </location>
</feature>
<protein>
    <recommendedName>
        <fullName evidence="5">LapA family protein</fullName>
    </recommendedName>
</protein>
<proteinExistence type="predicted"/>
<evidence type="ECO:0000313" key="4">
    <source>
        <dbReference type="Proteomes" id="UP001501821"/>
    </source>
</evidence>
<dbReference type="Proteomes" id="UP001501821">
    <property type="component" value="Unassembled WGS sequence"/>
</dbReference>
<evidence type="ECO:0000313" key="3">
    <source>
        <dbReference type="EMBL" id="GAA3834829.1"/>
    </source>
</evidence>
<feature type="compositionally biased region" description="Basic and acidic residues" evidence="1">
    <location>
        <begin position="46"/>
        <end position="69"/>
    </location>
</feature>
<feature type="region of interest" description="Disordered" evidence="1">
    <location>
        <begin position="46"/>
        <end position="118"/>
    </location>
</feature>
<comment type="caution">
    <text evidence="3">The sequence shown here is derived from an EMBL/GenBank/DDBJ whole genome shotgun (WGS) entry which is preliminary data.</text>
</comment>
<evidence type="ECO:0000256" key="2">
    <source>
        <dbReference type="SAM" id="Phobius"/>
    </source>
</evidence>
<sequence>MGRRALTDPAAPATYAPGVEILLWLVPAAVVTVATMLWVGWLSSARRENRGAVDRETAARRLGEALSREPKRRPGYAAPRRTPETSTGVAVRRAARPVVVSRRDEPATESERRDRRAS</sequence>
<evidence type="ECO:0000256" key="1">
    <source>
        <dbReference type="SAM" id="MobiDB-lite"/>
    </source>
</evidence>
<accession>A0ABP7J539</accession>
<dbReference type="EMBL" id="BAABAH010000021">
    <property type="protein sequence ID" value="GAA3834829.1"/>
    <property type="molecule type" value="Genomic_DNA"/>
</dbReference>
<organism evidence="3 4">
    <name type="scientific">Nocardioides panacisoli</name>
    <dbReference type="NCBI Taxonomy" id="627624"/>
    <lineage>
        <taxon>Bacteria</taxon>
        <taxon>Bacillati</taxon>
        <taxon>Actinomycetota</taxon>
        <taxon>Actinomycetes</taxon>
        <taxon>Propionibacteriales</taxon>
        <taxon>Nocardioidaceae</taxon>
        <taxon>Nocardioides</taxon>
    </lineage>
</organism>
<keyword evidence="2" id="KW-0812">Transmembrane</keyword>
<reference evidence="4" key="1">
    <citation type="journal article" date="2019" name="Int. J. Syst. Evol. Microbiol.">
        <title>The Global Catalogue of Microorganisms (GCM) 10K type strain sequencing project: providing services to taxonomists for standard genome sequencing and annotation.</title>
        <authorList>
            <consortium name="The Broad Institute Genomics Platform"/>
            <consortium name="The Broad Institute Genome Sequencing Center for Infectious Disease"/>
            <person name="Wu L."/>
            <person name="Ma J."/>
        </authorList>
    </citation>
    <scope>NUCLEOTIDE SEQUENCE [LARGE SCALE GENOMIC DNA]</scope>
    <source>
        <strain evidence="4">JCM 16953</strain>
    </source>
</reference>
<evidence type="ECO:0008006" key="5">
    <source>
        <dbReference type="Google" id="ProtNLM"/>
    </source>
</evidence>
<feature type="compositionally biased region" description="Basic and acidic residues" evidence="1">
    <location>
        <begin position="101"/>
        <end position="118"/>
    </location>
</feature>
<name>A0ABP7J539_9ACTN</name>